<feature type="binding site" evidence="11">
    <location>
        <position position="347"/>
    </location>
    <ligand>
        <name>pyrroloquinoline quinone</name>
        <dbReference type="ChEBI" id="CHEBI:58442"/>
    </ligand>
</feature>
<reference evidence="17 18" key="1">
    <citation type="submission" date="2019-08" db="EMBL/GenBank/DDBJ databases">
        <title>Bradyrhizobium hipponensis sp. nov., a rhizobium isolated from a Lupinus angustifolius root nodule in Tunisia.</title>
        <authorList>
            <person name="Off K."/>
            <person name="Rejili M."/>
            <person name="Mars M."/>
            <person name="Brachmann A."/>
            <person name="Marin M."/>
        </authorList>
    </citation>
    <scope>NUCLEOTIDE SEQUENCE [LARGE SCALE GENOMIC DNA]</scope>
    <source>
        <strain evidence="18">aSej3</strain>
    </source>
</reference>
<dbReference type="InterPro" id="IPR017512">
    <property type="entry name" value="PQQ_MeOH/EtOH_DH"/>
</dbReference>
<dbReference type="InterPro" id="IPR002372">
    <property type="entry name" value="PQQ_rpt_dom"/>
</dbReference>
<evidence type="ECO:0000256" key="2">
    <source>
        <dbReference type="ARBA" id="ARBA00022617"/>
    </source>
</evidence>
<evidence type="ECO:0000256" key="14">
    <source>
        <dbReference type="SAM" id="MobiDB-lite"/>
    </source>
</evidence>
<dbReference type="GO" id="GO:0005509">
    <property type="term" value="F:calcium ion binding"/>
    <property type="evidence" value="ECO:0007669"/>
    <property type="project" value="InterPro"/>
</dbReference>
<feature type="binding site" description="axial binding residue" evidence="12">
    <location>
        <position position="645"/>
    </location>
    <ligand>
        <name>heme c</name>
        <dbReference type="ChEBI" id="CHEBI:61717"/>
    </ligand>
    <ligandPart>
        <name>Fe</name>
        <dbReference type="ChEBI" id="CHEBI:18248"/>
    </ligandPart>
</feature>
<feature type="active site" description="Proton acceptor" evidence="10">
    <location>
        <position position="320"/>
    </location>
</feature>
<protein>
    <submittedName>
        <fullName evidence="17">PQQ-dependent dehydrogenase, methanol/ethanol family</fullName>
        <ecNumber evidence="17">1.1.2.-</ecNumber>
    </submittedName>
</protein>
<dbReference type="InterPro" id="IPR009056">
    <property type="entry name" value="Cyt_c-like_dom"/>
</dbReference>
<keyword evidence="3 12" id="KW-0479">Metal-binding</keyword>
<dbReference type="AlphaFoldDB" id="A0A5S4YC30"/>
<dbReference type="PROSITE" id="PS51007">
    <property type="entry name" value="CYTC"/>
    <property type="match status" value="1"/>
</dbReference>
<feature type="binding site" description="covalent" evidence="11">
    <location>
        <position position="641"/>
    </location>
    <ligand>
        <name>heme c</name>
        <dbReference type="ChEBI" id="CHEBI:61717"/>
    </ligand>
</feature>
<organism evidence="17 18">
    <name type="scientific">Bradyrhizobium hipponense</name>
    <dbReference type="NCBI Taxonomy" id="2605638"/>
    <lineage>
        <taxon>Bacteria</taxon>
        <taxon>Pseudomonadati</taxon>
        <taxon>Pseudomonadota</taxon>
        <taxon>Alphaproteobacteria</taxon>
        <taxon>Hyphomicrobiales</taxon>
        <taxon>Nitrobacteraceae</taxon>
        <taxon>Bradyrhizobium</taxon>
    </lineage>
</organism>
<dbReference type="Pfam" id="PF01011">
    <property type="entry name" value="PQQ"/>
    <property type="match status" value="2"/>
</dbReference>
<keyword evidence="6 11" id="KW-0634">PQQ</keyword>
<dbReference type="Gene3D" id="2.140.10.10">
    <property type="entry name" value="Quinoprotein alcohol dehydrogenase-like superfamily"/>
    <property type="match status" value="1"/>
</dbReference>
<evidence type="ECO:0000256" key="13">
    <source>
        <dbReference type="PIRSR" id="PIRSR617512-4"/>
    </source>
</evidence>
<feature type="region of interest" description="Disordered" evidence="14">
    <location>
        <begin position="24"/>
        <end position="46"/>
    </location>
</feature>
<keyword evidence="18" id="KW-1185">Reference proteome</keyword>
<dbReference type="SUPFAM" id="SSF50998">
    <property type="entry name" value="Quinoprotein alcohol dehydrogenase-like"/>
    <property type="match status" value="1"/>
</dbReference>
<dbReference type="EMBL" id="VSTH01000221">
    <property type="protein sequence ID" value="TYO61057.1"/>
    <property type="molecule type" value="Genomic_DNA"/>
</dbReference>
<keyword evidence="5 12" id="KW-0106">Calcium</keyword>
<dbReference type="GO" id="GO:0020037">
    <property type="term" value="F:heme binding"/>
    <property type="evidence" value="ECO:0007669"/>
    <property type="project" value="InterPro"/>
</dbReference>
<dbReference type="InterPro" id="IPR036909">
    <property type="entry name" value="Cyt_c-like_dom_sf"/>
</dbReference>
<feature type="binding site" evidence="11">
    <location>
        <begin position="196"/>
        <end position="197"/>
    </location>
    <ligand>
        <name>pyrroloquinoline quinone</name>
        <dbReference type="ChEBI" id="CHEBI:58442"/>
    </ligand>
</feature>
<evidence type="ECO:0000256" key="1">
    <source>
        <dbReference type="ARBA" id="ARBA00008156"/>
    </source>
</evidence>
<comment type="caution">
    <text evidence="17">The sequence shown here is derived from an EMBL/GenBank/DDBJ whole genome shotgun (WGS) entry which is preliminary data.</text>
</comment>
<feature type="chain" id="PRO_5024398653" evidence="15">
    <location>
        <begin position="27"/>
        <end position="706"/>
    </location>
</feature>
<feature type="binding site" description="covalent" evidence="11">
    <location>
        <position position="644"/>
    </location>
    <ligand>
        <name>heme c</name>
        <dbReference type="ChEBI" id="CHEBI:61717"/>
    </ligand>
</feature>
<feature type="binding site" evidence="12">
    <location>
        <position position="320"/>
    </location>
    <ligand>
        <name>Ca(2+)</name>
        <dbReference type="ChEBI" id="CHEBI:29108"/>
    </ligand>
</feature>
<keyword evidence="7 17" id="KW-0560">Oxidoreductase</keyword>
<dbReference type="InterPro" id="IPR011047">
    <property type="entry name" value="Quinoprotein_ADH-like_sf"/>
</dbReference>
<evidence type="ECO:0000256" key="6">
    <source>
        <dbReference type="ARBA" id="ARBA00022891"/>
    </source>
</evidence>
<keyword evidence="9 13" id="KW-1015">Disulfide bond</keyword>
<evidence type="ECO:0000313" key="17">
    <source>
        <dbReference type="EMBL" id="TYO61057.1"/>
    </source>
</evidence>
<dbReference type="Gene3D" id="1.10.760.10">
    <property type="entry name" value="Cytochrome c-like domain"/>
    <property type="match status" value="1"/>
</dbReference>
<evidence type="ECO:0000256" key="4">
    <source>
        <dbReference type="ARBA" id="ARBA00022729"/>
    </source>
</evidence>
<feature type="domain" description="Cytochrome c" evidence="16">
    <location>
        <begin position="628"/>
        <end position="701"/>
    </location>
</feature>
<comment type="cofactor">
    <cofactor evidence="11">
        <name>pyrroloquinoline quinone</name>
        <dbReference type="ChEBI" id="CHEBI:58442"/>
    </cofactor>
    <text evidence="11">Binds 1 PQQ group per subunit.</text>
</comment>
<dbReference type="RefSeq" id="WP_148745589.1">
    <property type="nucleotide sequence ID" value="NZ_VSTH01000221.1"/>
</dbReference>
<evidence type="ECO:0000256" key="9">
    <source>
        <dbReference type="ARBA" id="ARBA00023157"/>
    </source>
</evidence>
<feature type="binding site" evidence="11">
    <location>
        <position position="81"/>
    </location>
    <ligand>
        <name>pyrroloquinoline quinone</name>
        <dbReference type="ChEBI" id="CHEBI:58442"/>
    </ligand>
</feature>
<evidence type="ECO:0000256" key="12">
    <source>
        <dbReference type="PIRSR" id="PIRSR617512-3"/>
    </source>
</evidence>
<feature type="binding site" evidence="11">
    <location>
        <position position="180"/>
    </location>
    <ligand>
        <name>pyrroloquinoline quinone</name>
        <dbReference type="ChEBI" id="CHEBI:58442"/>
    </ligand>
</feature>
<dbReference type="GO" id="GO:0016020">
    <property type="term" value="C:membrane"/>
    <property type="evidence" value="ECO:0007669"/>
    <property type="project" value="InterPro"/>
</dbReference>
<dbReference type="Pfam" id="PF13442">
    <property type="entry name" value="Cytochrome_CBB3"/>
    <property type="match status" value="1"/>
</dbReference>
<dbReference type="InterPro" id="IPR018391">
    <property type="entry name" value="PQQ_b-propeller_rpt"/>
</dbReference>
<dbReference type="NCBIfam" id="TIGR03075">
    <property type="entry name" value="PQQ_enz_alc_DH"/>
    <property type="match status" value="1"/>
</dbReference>
<evidence type="ECO:0000256" key="8">
    <source>
        <dbReference type="ARBA" id="ARBA00023004"/>
    </source>
</evidence>
<dbReference type="EC" id="1.1.2.-" evidence="17"/>
<feature type="binding site" evidence="11">
    <location>
        <position position="135"/>
    </location>
    <ligand>
        <name>pyrroloquinoline quinone</name>
        <dbReference type="ChEBI" id="CHEBI:58442"/>
    </ligand>
</feature>
<evidence type="ECO:0000256" key="5">
    <source>
        <dbReference type="ARBA" id="ARBA00022837"/>
    </source>
</evidence>
<keyword evidence="2 11" id="KW-0349">Heme</keyword>
<evidence type="ECO:0000256" key="10">
    <source>
        <dbReference type="PIRSR" id="PIRSR617512-1"/>
    </source>
</evidence>
<dbReference type="GO" id="GO:0016614">
    <property type="term" value="F:oxidoreductase activity, acting on CH-OH group of donors"/>
    <property type="evidence" value="ECO:0007669"/>
    <property type="project" value="InterPro"/>
</dbReference>
<evidence type="ECO:0000256" key="11">
    <source>
        <dbReference type="PIRSR" id="PIRSR617512-2"/>
    </source>
</evidence>
<name>A0A5S4YC30_9BRAD</name>
<proteinExistence type="inferred from homology"/>
<evidence type="ECO:0000313" key="18">
    <source>
        <dbReference type="Proteomes" id="UP000324797"/>
    </source>
</evidence>
<sequence>MSNSRIAGILAGLLLGISAAATSTSASDPTTRADEGSDQWTTGGRDWRQSYDSPLKQINKDNVAKLGYAWLSDIEGSSKLEATPIVVDDVMYVSSIAGMVYALNAETGQQLWQFDPRVASFAALYSKACCGPVNRGVAFWKGRVYVAAFDGTLYAIDAKAGSIVWKTDTITDKSRAYTSTGAPYIAGDLVVIGNAGAELDARGYISAYDIQTGKLAWRFFTVPGDPRDGFEHPELKMAAKTWDKDSRWDVGLGGTAFDGMAYDPELDLLYVGTGNGSPWPRTIRSPSGGDNLFLSSILAINPKTGRLKWYYQTTPGDSWDYTATQKMILADIRVGGTVRKVIMQAPKNGFFYVLDRITGELLSAPPYLRKLTWASRVDMKTGRPVESEQARYWKSPRLIFPNPGGGHNWQPMAFNRDTGLVYIPVREMGDVFALPSEPFSYNKSHFNYHVDRGYPDANGHFEVFCKSAKFCPGREEVLKGQPKILPQSFLRAMDPVSGKIEWEVETTQKTLEKKYVGYPGGVISTAGDLIFEGYGDGTFDVRNARNGALLKSISVGNPIAAAPMTYMVGDVQYVAFLAGNRSDGAKSRIVALRLDGDAVPPPTQPQIAVQVKSRASLSERVTQATDVKLVNAGRQLFEKNCAICHVRGNAPNLIPMQDATQHQFFDVVLGGIRANKGMGNFSTILSRDDATSIRTYLINTSQNEDH</sequence>
<comment type="cofactor">
    <cofactor evidence="12">
        <name>Ca(2+)</name>
        <dbReference type="ChEBI" id="CHEBI:29108"/>
    </cofactor>
    <text evidence="12">Binds 1 Ca(2+) ion per subunit.</text>
</comment>
<keyword evidence="8 12" id="KW-0408">Iron</keyword>
<comment type="similarity">
    <text evidence="1">Belongs to the bacterial PQQ dehydrogenase family.</text>
</comment>
<dbReference type="PANTHER" id="PTHR32303">
    <property type="entry name" value="QUINOPROTEIN ALCOHOL DEHYDROGENASE (CYTOCHROME C)"/>
    <property type="match status" value="1"/>
</dbReference>
<evidence type="ECO:0000256" key="3">
    <source>
        <dbReference type="ARBA" id="ARBA00022723"/>
    </source>
</evidence>
<dbReference type="SUPFAM" id="SSF46626">
    <property type="entry name" value="Cytochrome c"/>
    <property type="match status" value="1"/>
</dbReference>
<evidence type="ECO:0000256" key="7">
    <source>
        <dbReference type="ARBA" id="ARBA00023002"/>
    </source>
</evidence>
<comment type="cofactor">
    <cofactor evidence="11">
        <name>heme c</name>
        <dbReference type="ChEBI" id="CHEBI:61717"/>
    </cofactor>
    <text evidence="11">Binds 1 heme c group per subunit.</text>
</comment>
<dbReference type="GO" id="GO:0009055">
    <property type="term" value="F:electron transfer activity"/>
    <property type="evidence" value="ECO:0007669"/>
    <property type="project" value="InterPro"/>
</dbReference>
<dbReference type="SMART" id="SM00564">
    <property type="entry name" value="PQQ"/>
    <property type="match status" value="4"/>
</dbReference>
<feature type="binding site" description="axial binding residue" evidence="12">
    <location>
        <position position="678"/>
    </location>
    <ligand>
        <name>heme c</name>
        <dbReference type="ChEBI" id="CHEBI:61717"/>
    </ligand>
    <ligandPart>
        <name>Fe</name>
        <dbReference type="ChEBI" id="CHEBI:18248"/>
    </ligandPart>
</feature>
<evidence type="ECO:0000259" key="16">
    <source>
        <dbReference type="PROSITE" id="PS51007"/>
    </source>
</evidence>
<feature type="signal peptide" evidence="15">
    <location>
        <begin position="1"/>
        <end position="26"/>
    </location>
</feature>
<keyword evidence="4 15" id="KW-0732">Signal</keyword>
<feature type="binding site" evidence="11">
    <location>
        <begin position="408"/>
        <end position="409"/>
    </location>
    <ligand>
        <name>pyrroloquinoline quinone</name>
        <dbReference type="ChEBI" id="CHEBI:58442"/>
    </ligand>
</feature>
<dbReference type="Proteomes" id="UP000324797">
    <property type="component" value="Unassembled WGS sequence"/>
</dbReference>
<evidence type="ECO:0000256" key="15">
    <source>
        <dbReference type="SAM" id="SignalP"/>
    </source>
</evidence>
<feature type="binding site" evidence="12">
    <location>
        <position position="198"/>
    </location>
    <ligand>
        <name>Ca(2+)</name>
        <dbReference type="ChEBI" id="CHEBI:29108"/>
    </ligand>
</feature>
<accession>A0A5S4YC30</accession>
<feature type="binding site" evidence="12">
    <location>
        <position position="275"/>
    </location>
    <ligand>
        <name>Ca(2+)</name>
        <dbReference type="ChEBI" id="CHEBI:29108"/>
    </ligand>
</feature>
<gene>
    <name evidence="17" type="ORF">FXV83_40305</name>
</gene>
<feature type="disulfide bond" evidence="13">
    <location>
        <begin position="129"/>
        <end position="130"/>
    </location>
</feature>
<feature type="binding site" evidence="11">
    <location>
        <position position="255"/>
    </location>
    <ligand>
        <name>pyrroloquinoline quinone</name>
        <dbReference type="ChEBI" id="CHEBI:58442"/>
    </ligand>
</feature>